<feature type="transmembrane region" description="Helical" evidence="6">
    <location>
        <begin position="262"/>
        <end position="279"/>
    </location>
</feature>
<organism evidence="8 9">
    <name type="scientific">Salinibacterium amurskyense</name>
    <dbReference type="NCBI Taxonomy" id="205941"/>
    <lineage>
        <taxon>Bacteria</taxon>
        <taxon>Bacillati</taxon>
        <taxon>Actinomycetota</taxon>
        <taxon>Actinomycetes</taxon>
        <taxon>Micrococcales</taxon>
        <taxon>Microbacteriaceae</taxon>
        <taxon>Salinibacterium</taxon>
    </lineage>
</organism>
<dbReference type="OrthoDB" id="5430053at2"/>
<dbReference type="InterPro" id="IPR050638">
    <property type="entry name" value="AA-Vitamin_Transporters"/>
</dbReference>
<dbReference type="AlphaFoldDB" id="A0A2M9D3R2"/>
<comment type="caution">
    <text evidence="8">The sequence shown here is derived from an EMBL/GenBank/DDBJ whole genome shotgun (WGS) entry which is preliminary data.</text>
</comment>
<evidence type="ECO:0000259" key="7">
    <source>
        <dbReference type="Pfam" id="PF00892"/>
    </source>
</evidence>
<comment type="similarity">
    <text evidence="2">Belongs to the EamA transporter family.</text>
</comment>
<dbReference type="RefSeq" id="WP_100389826.1">
    <property type="nucleotide sequence ID" value="NZ_BMZU01000003.1"/>
</dbReference>
<feature type="transmembrane region" description="Helical" evidence="6">
    <location>
        <begin position="142"/>
        <end position="160"/>
    </location>
</feature>
<evidence type="ECO:0000256" key="4">
    <source>
        <dbReference type="ARBA" id="ARBA00022989"/>
    </source>
</evidence>
<sequence>MHLRDTLITAIAPIAWGTTYIVTTELLPDGHPLFASLVRALPAGLIALALTRQLPQGAWWWKSLVLGVLNIGAFFPLLFIAAYRLPGGVAATLGAAQPLIVAVLIVVILHQSAPWRLVAWGLVGALGVALVVLRASAQLDTIGLIAGLGGTASMALGVILSKHWGKPPAASALSYAGWLLTAGGLFLLPITLLAEGTPGGVTSPAIAGYTWLGIVGGIVAYTLWFRGIRIVPITSLAVLGLLSPLTAALLGALLLGERFSPLQLLGFGLALTAIVGAQIPPRKPSVAPAGERRDRRDQ</sequence>
<dbReference type="GO" id="GO:0016020">
    <property type="term" value="C:membrane"/>
    <property type="evidence" value="ECO:0007669"/>
    <property type="project" value="UniProtKB-SubCell"/>
</dbReference>
<gene>
    <name evidence="8" type="ORF">CLV85_2401</name>
</gene>
<dbReference type="SUPFAM" id="SSF103481">
    <property type="entry name" value="Multidrug resistance efflux transporter EmrE"/>
    <property type="match status" value="2"/>
</dbReference>
<dbReference type="Proteomes" id="UP000231742">
    <property type="component" value="Unassembled WGS sequence"/>
</dbReference>
<feature type="domain" description="EamA" evidence="7">
    <location>
        <begin position="142"/>
        <end position="275"/>
    </location>
</feature>
<dbReference type="InterPro" id="IPR000620">
    <property type="entry name" value="EamA_dom"/>
</dbReference>
<evidence type="ECO:0000313" key="9">
    <source>
        <dbReference type="Proteomes" id="UP000231742"/>
    </source>
</evidence>
<comment type="subcellular location">
    <subcellularLocation>
        <location evidence="1">Membrane</location>
        <topology evidence="1">Multi-pass membrane protein</topology>
    </subcellularLocation>
</comment>
<proteinExistence type="inferred from homology"/>
<evidence type="ECO:0000256" key="5">
    <source>
        <dbReference type="ARBA" id="ARBA00023136"/>
    </source>
</evidence>
<keyword evidence="9" id="KW-1185">Reference proteome</keyword>
<dbReference type="PANTHER" id="PTHR32322:SF2">
    <property type="entry name" value="EAMA DOMAIN-CONTAINING PROTEIN"/>
    <property type="match status" value="1"/>
</dbReference>
<protein>
    <submittedName>
        <fullName evidence="8">Putative blue pigment (Indigoidine) exporter</fullName>
    </submittedName>
</protein>
<feature type="transmembrane region" description="Helical" evidence="6">
    <location>
        <begin position="7"/>
        <end position="27"/>
    </location>
</feature>
<feature type="transmembrane region" description="Helical" evidence="6">
    <location>
        <begin position="33"/>
        <end position="51"/>
    </location>
</feature>
<feature type="transmembrane region" description="Helical" evidence="6">
    <location>
        <begin position="206"/>
        <end position="224"/>
    </location>
</feature>
<feature type="transmembrane region" description="Helical" evidence="6">
    <location>
        <begin position="236"/>
        <end position="256"/>
    </location>
</feature>
<evidence type="ECO:0000256" key="3">
    <source>
        <dbReference type="ARBA" id="ARBA00022692"/>
    </source>
</evidence>
<name>A0A2M9D3R2_9MICO</name>
<accession>A0A2M9D3R2</accession>
<keyword evidence="3 6" id="KW-0812">Transmembrane</keyword>
<dbReference type="InterPro" id="IPR037185">
    <property type="entry name" value="EmrE-like"/>
</dbReference>
<dbReference type="PANTHER" id="PTHR32322">
    <property type="entry name" value="INNER MEMBRANE TRANSPORTER"/>
    <property type="match status" value="1"/>
</dbReference>
<feature type="transmembrane region" description="Helical" evidence="6">
    <location>
        <begin position="117"/>
        <end position="136"/>
    </location>
</feature>
<feature type="domain" description="EamA" evidence="7">
    <location>
        <begin position="9"/>
        <end position="132"/>
    </location>
</feature>
<keyword evidence="5 6" id="KW-0472">Membrane</keyword>
<feature type="transmembrane region" description="Helical" evidence="6">
    <location>
        <begin position="63"/>
        <end position="83"/>
    </location>
</feature>
<evidence type="ECO:0000313" key="8">
    <source>
        <dbReference type="EMBL" id="PJJ78821.1"/>
    </source>
</evidence>
<reference evidence="8 9" key="1">
    <citation type="submission" date="2017-11" db="EMBL/GenBank/DDBJ databases">
        <title>Genomic Encyclopedia of Archaeal and Bacterial Type Strains, Phase II (KMG-II): From Individual Species to Whole Genera.</title>
        <authorList>
            <person name="Goeker M."/>
        </authorList>
    </citation>
    <scope>NUCLEOTIDE SEQUENCE [LARGE SCALE GENOMIC DNA]</scope>
    <source>
        <strain evidence="8 9">DSM 16400</strain>
    </source>
</reference>
<evidence type="ECO:0000256" key="6">
    <source>
        <dbReference type="SAM" id="Phobius"/>
    </source>
</evidence>
<feature type="transmembrane region" description="Helical" evidence="6">
    <location>
        <begin position="172"/>
        <end position="194"/>
    </location>
</feature>
<dbReference type="Gene3D" id="1.10.3730.20">
    <property type="match status" value="1"/>
</dbReference>
<evidence type="ECO:0000256" key="2">
    <source>
        <dbReference type="ARBA" id="ARBA00007362"/>
    </source>
</evidence>
<evidence type="ECO:0000256" key="1">
    <source>
        <dbReference type="ARBA" id="ARBA00004141"/>
    </source>
</evidence>
<dbReference type="EMBL" id="PGFH01000002">
    <property type="protein sequence ID" value="PJJ78821.1"/>
    <property type="molecule type" value="Genomic_DNA"/>
</dbReference>
<feature type="transmembrane region" description="Helical" evidence="6">
    <location>
        <begin position="89"/>
        <end position="110"/>
    </location>
</feature>
<keyword evidence="4 6" id="KW-1133">Transmembrane helix</keyword>
<dbReference type="Pfam" id="PF00892">
    <property type="entry name" value="EamA"/>
    <property type="match status" value="2"/>
</dbReference>